<accession>A0A0V0W8N2</accession>
<dbReference type="EMBL" id="JYDQ01005758">
    <property type="protein sequence ID" value="KRX72262.1"/>
    <property type="molecule type" value="Genomic_DNA"/>
</dbReference>
<dbReference type="AlphaFoldDB" id="A0A0V0W8N2"/>
<dbReference type="Proteomes" id="UP000054783">
    <property type="component" value="Unassembled WGS sequence"/>
</dbReference>
<gene>
    <name evidence="1" type="ORF">T12_5184</name>
</gene>
<evidence type="ECO:0000313" key="1">
    <source>
        <dbReference type="EMBL" id="KRX72262.1"/>
    </source>
</evidence>
<protein>
    <submittedName>
        <fullName evidence="1">Uncharacterized protein</fullName>
    </submittedName>
</protein>
<proteinExistence type="predicted"/>
<reference evidence="1 2" key="1">
    <citation type="submission" date="2015-01" db="EMBL/GenBank/DDBJ databases">
        <title>Evolution of Trichinella species and genotypes.</title>
        <authorList>
            <person name="Korhonen P.K."/>
            <person name="Edoardo P."/>
            <person name="Giuseppe L.R."/>
            <person name="Gasser R.B."/>
        </authorList>
    </citation>
    <scope>NUCLEOTIDE SEQUENCE [LARGE SCALE GENOMIC DNA]</scope>
    <source>
        <strain evidence="1">ISS2496</strain>
    </source>
</reference>
<comment type="caution">
    <text evidence="1">The sequence shown here is derived from an EMBL/GenBank/DDBJ whole genome shotgun (WGS) entry which is preliminary data.</text>
</comment>
<evidence type="ECO:0000313" key="2">
    <source>
        <dbReference type="Proteomes" id="UP000054783"/>
    </source>
</evidence>
<name>A0A0V0W8N2_9BILA</name>
<keyword evidence="2" id="KW-1185">Reference proteome</keyword>
<sequence length="33" mass="3970">MNGKSLEQDGFLLRQLRSLKIQRAEDRIYTYLI</sequence>
<organism evidence="1 2">
    <name type="scientific">Trichinella patagoniensis</name>
    <dbReference type="NCBI Taxonomy" id="990121"/>
    <lineage>
        <taxon>Eukaryota</taxon>
        <taxon>Metazoa</taxon>
        <taxon>Ecdysozoa</taxon>
        <taxon>Nematoda</taxon>
        <taxon>Enoplea</taxon>
        <taxon>Dorylaimia</taxon>
        <taxon>Trichinellida</taxon>
        <taxon>Trichinellidae</taxon>
        <taxon>Trichinella</taxon>
    </lineage>
</organism>